<feature type="domain" description="Mechanosensitive ion channel MscS" evidence="10">
    <location>
        <begin position="363"/>
        <end position="428"/>
    </location>
</feature>
<dbReference type="KEGG" id="falb:HYN59_11295"/>
<evidence type="ECO:0000259" key="12">
    <source>
        <dbReference type="Pfam" id="PF21088"/>
    </source>
</evidence>
<dbReference type="PANTHER" id="PTHR43634">
    <property type="entry name" value="OW CONDUCTANCE MECHANOSENSITIVE CHANNEL"/>
    <property type="match status" value="1"/>
</dbReference>
<dbReference type="InterPro" id="IPR049278">
    <property type="entry name" value="MS_channel_C"/>
</dbReference>
<dbReference type="PANTHER" id="PTHR43634:SF2">
    <property type="entry name" value="LOW CONDUCTANCE MECHANOSENSITIVE CHANNEL YNAI"/>
    <property type="match status" value="1"/>
</dbReference>
<evidence type="ECO:0000313" key="14">
    <source>
        <dbReference type="Proteomes" id="UP000244929"/>
    </source>
</evidence>
<keyword evidence="14" id="KW-1185">Reference proteome</keyword>
<organism evidence="13 14">
    <name type="scientific">Flavobacterium album</name>
    <dbReference type="NCBI Taxonomy" id="2175091"/>
    <lineage>
        <taxon>Bacteria</taxon>
        <taxon>Pseudomonadati</taxon>
        <taxon>Bacteroidota</taxon>
        <taxon>Flavobacteriia</taxon>
        <taxon>Flavobacteriales</taxon>
        <taxon>Flavobacteriaceae</taxon>
        <taxon>Flavobacterium</taxon>
    </lineage>
</organism>
<dbReference type="Proteomes" id="UP000244929">
    <property type="component" value="Chromosome"/>
</dbReference>
<reference evidence="13 14" key="1">
    <citation type="submission" date="2018-04" db="EMBL/GenBank/DDBJ databases">
        <title>Genome sequencing of Flavobacterium sp. HYN0059.</title>
        <authorList>
            <person name="Yi H."/>
            <person name="Baek C."/>
        </authorList>
    </citation>
    <scope>NUCLEOTIDE SEQUENCE [LARGE SCALE GENOMIC DNA]</scope>
    <source>
        <strain evidence="13 14">HYN0059</strain>
    </source>
</reference>
<feature type="transmembrane region" description="Helical" evidence="8">
    <location>
        <begin position="198"/>
        <end position="227"/>
    </location>
</feature>
<dbReference type="GO" id="GO:0008381">
    <property type="term" value="F:mechanosensitive monoatomic ion channel activity"/>
    <property type="evidence" value="ECO:0007669"/>
    <property type="project" value="UniProtKB-ARBA"/>
</dbReference>
<dbReference type="Pfam" id="PF21088">
    <property type="entry name" value="MS_channel_1st"/>
    <property type="match status" value="1"/>
</dbReference>
<comment type="subcellular location">
    <subcellularLocation>
        <location evidence="1">Cell membrane</location>
        <topology evidence="1">Multi-pass membrane protein</topology>
    </subcellularLocation>
</comment>
<evidence type="ECO:0000313" key="13">
    <source>
        <dbReference type="EMBL" id="AWH85655.1"/>
    </source>
</evidence>
<evidence type="ECO:0000259" key="11">
    <source>
        <dbReference type="Pfam" id="PF21082"/>
    </source>
</evidence>
<feature type="transmembrane region" description="Helical" evidence="8">
    <location>
        <begin position="320"/>
        <end position="338"/>
    </location>
</feature>
<dbReference type="Gene3D" id="2.30.30.60">
    <property type="match status" value="1"/>
</dbReference>
<evidence type="ECO:0000256" key="5">
    <source>
        <dbReference type="ARBA" id="ARBA00022989"/>
    </source>
</evidence>
<dbReference type="InterPro" id="IPR010920">
    <property type="entry name" value="LSM_dom_sf"/>
</dbReference>
<dbReference type="RefSeq" id="WP_108778357.1">
    <property type="nucleotide sequence ID" value="NZ_CP029186.1"/>
</dbReference>
<keyword evidence="5 8" id="KW-1133">Transmembrane helix</keyword>
<accession>A0A2S1QZ45</accession>
<dbReference type="SUPFAM" id="SSF50182">
    <property type="entry name" value="Sm-like ribonucleoproteins"/>
    <property type="match status" value="1"/>
</dbReference>
<dbReference type="Gene3D" id="3.30.70.100">
    <property type="match status" value="1"/>
</dbReference>
<dbReference type="InterPro" id="IPR006685">
    <property type="entry name" value="MscS_channel_2nd"/>
</dbReference>
<keyword evidence="6 8" id="KW-0472">Membrane</keyword>
<dbReference type="SUPFAM" id="SSF82861">
    <property type="entry name" value="Mechanosensitive channel protein MscS (YggB), transmembrane region"/>
    <property type="match status" value="1"/>
</dbReference>
<dbReference type="Pfam" id="PF00924">
    <property type="entry name" value="MS_channel_2nd"/>
    <property type="match status" value="1"/>
</dbReference>
<dbReference type="SUPFAM" id="SSF82689">
    <property type="entry name" value="Mechanosensitive channel protein MscS (YggB), C-terminal domain"/>
    <property type="match status" value="1"/>
</dbReference>
<name>A0A2S1QZ45_9FLAO</name>
<feature type="signal peptide" evidence="9">
    <location>
        <begin position="1"/>
        <end position="24"/>
    </location>
</feature>
<evidence type="ECO:0000256" key="3">
    <source>
        <dbReference type="ARBA" id="ARBA00022475"/>
    </source>
</evidence>
<protein>
    <submittedName>
        <fullName evidence="13">Mechanosensitive ion channel protein MscS</fullName>
    </submittedName>
</protein>
<feature type="transmembrane region" description="Helical" evidence="8">
    <location>
        <begin position="274"/>
        <end position="299"/>
    </location>
</feature>
<dbReference type="InterPro" id="IPR023408">
    <property type="entry name" value="MscS_beta-dom_sf"/>
</dbReference>
<evidence type="ECO:0000256" key="2">
    <source>
        <dbReference type="ARBA" id="ARBA00008017"/>
    </source>
</evidence>
<feature type="domain" description="Mechanosensitive ion channel transmembrane helices 2/3" evidence="12">
    <location>
        <begin position="323"/>
        <end position="361"/>
    </location>
</feature>
<feature type="domain" description="Mechanosensitive ion channel MscS C-terminal" evidence="11">
    <location>
        <begin position="439"/>
        <end position="518"/>
    </location>
</feature>
<proteinExistence type="inferred from homology"/>
<dbReference type="InterPro" id="IPR049142">
    <property type="entry name" value="MS_channel_1st"/>
</dbReference>
<comment type="similarity">
    <text evidence="2">Belongs to the MscS (TC 1.A.23) family.</text>
</comment>
<dbReference type="OrthoDB" id="9809206at2"/>
<evidence type="ECO:0000256" key="8">
    <source>
        <dbReference type="SAM" id="Phobius"/>
    </source>
</evidence>
<evidence type="ECO:0000256" key="9">
    <source>
        <dbReference type="SAM" id="SignalP"/>
    </source>
</evidence>
<feature type="chain" id="PRO_5015479336" evidence="9">
    <location>
        <begin position="25"/>
        <end position="598"/>
    </location>
</feature>
<feature type="region of interest" description="Disordered" evidence="7">
    <location>
        <begin position="575"/>
        <end position="598"/>
    </location>
</feature>
<dbReference type="GO" id="GO:0005886">
    <property type="term" value="C:plasma membrane"/>
    <property type="evidence" value="ECO:0007669"/>
    <property type="project" value="UniProtKB-SubCell"/>
</dbReference>
<gene>
    <name evidence="13" type="ORF">HYN59_11295</name>
</gene>
<feature type="compositionally biased region" description="Polar residues" evidence="7">
    <location>
        <begin position="589"/>
        <end position="598"/>
    </location>
</feature>
<keyword evidence="3" id="KW-1003">Cell membrane</keyword>
<dbReference type="AlphaFoldDB" id="A0A2S1QZ45"/>
<evidence type="ECO:0000256" key="1">
    <source>
        <dbReference type="ARBA" id="ARBA00004651"/>
    </source>
</evidence>
<sequence length="598" mass="66548">MITLRYKKFYLIVLLFMMALSANAQLLPGTSAKPADAVAETPKDSLGRRTPRGTVEGFISAIGEADYVKASQYLELTKRTYRKEAERIRIVTIFQRLLDQSGDIQPYGFISNKETGRTDEDKIADGSDLIGSITAAGETINLIVKNTAAPDQPALWQFSAETVEDVLSINVDSDLIIDKVLPDVLKERRLGGVPVGHWLAVVVLIMIAYLVSWAIISLISLLIRALWKKAREEKTALVIKAFGLPFRLYLAVWIFVAISQDVGISIIVRQRFSVITVTIGIVSFLMLLWRIADLVSIYTKDRMTARKRVSAISIIMFLRRTAKIAIVVFGIIAVLGALGFDVTTWIAALGIGGIALALGAQKTMENFVGSVTLIADQPIRVGDWCKIGDISGTVESIGMRSTRLRTAARTVVTVPNGDFASSKIENFAHRDRFQFNPVFYFRIETTPDQMRYLLVELRAILYAHPKVINTPPIVRFTGIHSSSLKVEVYSYVEAPNWDTAQEIHEDLLLRMMDVVAQSGTFFAIPTQMGYTPKDLFDSEKAANVTDIVHNWRENGEMQLPKFDPAQVEKIKDTITYPPEGSVVKEEPDSQGSNVNLRK</sequence>
<dbReference type="Pfam" id="PF21082">
    <property type="entry name" value="MS_channel_3rd"/>
    <property type="match status" value="1"/>
</dbReference>
<dbReference type="InterPro" id="IPR011014">
    <property type="entry name" value="MscS_channel_TM-2"/>
</dbReference>
<dbReference type="InterPro" id="IPR045042">
    <property type="entry name" value="YnaI-like"/>
</dbReference>
<dbReference type="Gene3D" id="1.10.287.1260">
    <property type="match status" value="1"/>
</dbReference>
<keyword evidence="9" id="KW-0732">Signal</keyword>
<evidence type="ECO:0000256" key="7">
    <source>
        <dbReference type="SAM" id="MobiDB-lite"/>
    </source>
</evidence>
<dbReference type="EMBL" id="CP029186">
    <property type="protein sequence ID" value="AWH85655.1"/>
    <property type="molecule type" value="Genomic_DNA"/>
</dbReference>
<evidence type="ECO:0000256" key="4">
    <source>
        <dbReference type="ARBA" id="ARBA00022692"/>
    </source>
</evidence>
<keyword evidence="4 8" id="KW-0812">Transmembrane</keyword>
<evidence type="ECO:0000256" key="6">
    <source>
        <dbReference type="ARBA" id="ARBA00023136"/>
    </source>
</evidence>
<evidence type="ECO:0000259" key="10">
    <source>
        <dbReference type="Pfam" id="PF00924"/>
    </source>
</evidence>
<dbReference type="InterPro" id="IPR011066">
    <property type="entry name" value="MscS_channel_C_sf"/>
</dbReference>